<feature type="domain" description="VWFA" evidence="3">
    <location>
        <begin position="310"/>
        <end position="480"/>
    </location>
</feature>
<sequence length="663" mass="71225">MQTGPVVRFLCLFFFSVAAGFSPGQAATNVVPNAGMEIRAMEPEGKPAVTRPALMVSSDIGAEVSGPIVRLTVKQTFRNDSDFWSEGLFRFPLPDNAAVDTMVLTVGDRRIIGTIKEKEEAQRTYNEAVRAGKKAALLREYRPNIFATLVGNIPPHGDVTVEIGLQSMASVEGDTFSWRLPQAITPRYHAEAKATPRVADRFFEGEVFYSADGKANPTSFHARFTAPHAIDALESPSHKLNITGEGKQLKAELAAGAEPANRDLILNWRYRAGEMPSAMLFRETRGEESYLLGLVLPPRGDAPRAVPPRDVTFVIDISGSMSGRSIMEAKVALLSGLDLMAPEDRFDIIAFESNNHPLFGSLRTATPETLHKAKEWVMGLSANGGTEMAPALAAALNETGEGETLRQILFLTDGAVGDEAALFAQVKAGAGKARLFTVGVGPAPNGWFMRKAAEMGRGIHIQIDDLTRAADAMKALYADMARPSLTGLVLDGKGADMAPAALPDLYGTRPVVFALKAGGSGPLVLKGTDGAGRPWQVSLDPASAEKGQGIASLWARRKVEGLMDDAAIRREINANRQAIVDIALEHRLLTPYTSFVAVEEKISRPEKEGLDRQVAEGNLPEGTSAKQFFGPKTAAGLGLHAYAAFLALLAACFFYALARRRTA</sequence>
<dbReference type="AlphaFoldDB" id="A0AAE9XSV1"/>
<dbReference type="PANTHER" id="PTHR45737">
    <property type="entry name" value="VON WILLEBRAND FACTOR A DOMAIN-CONTAINING PROTEIN 5A"/>
    <property type="match status" value="1"/>
</dbReference>
<dbReference type="EMBL" id="CP116805">
    <property type="protein sequence ID" value="WCL54445.1"/>
    <property type="molecule type" value="Genomic_DNA"/>
</dbReference>
<dbReference type="PROSITE" id="PS51468">
    <property type="entry name" value="VIT"/>
    <property type="match status" value="1"/>
</dbReference>
<dbReference type="PROSITE" id="PS50234">
    <property type="entry name" value="VWFA"/>
    <property type="match status" value="1"/>
</dbReference>
<keyword evidence="1" id="KW-0472">Membrane</keyword>
<name>A0AAE9XSV1_9PROT</name>
<dbReference type="RefSeq" id="WP_289504164.1">
    <property type="nucleotide sequence ID" value="NZ_CP116805.1"/>
</dbReference>
<accession>A0AAE9XSV1</accession>
<dbReference type="SUPFAM" id="SSF53300">
    <property type="entry name" value="vWA-like"/>
    <property type="match status" value="1"/>
</dbReference>
<evidence type="ECO:0000259" key="3">
    <source>
        <dbReference type="PROSITE" id="PS50234"/>
    </source>
</evidence>
<dbReference type="InterPro" id="IPR002035">
    <property type="entry name" value="VWF_A"/>
</dbReference>
<reference evidence="5" key="1">
    <citation type="submission" date="2023-01" db="EMBL/GenBank/DDBJ databases">
        <title>The genome sequence of Kordiimonadaceae bacterium 6D33.</title>
        <authorList>
            <person name="Liu Y."/>
        </authorList>
    </citation>
    <scope>NUCLEOTIDE SEQUENCE</scope>
    <source>
        <strain evidence="5">6D33</strain>
    </source>
</reference>
<dbReference type="SMART" id="SM00327">
    <property type="entry name" value="VWA"/>
    <property type="match status" value="1"/>
</dbReference>
<evidence type="ECO:0000256" key="2">
    <source>
        <dbReference type="SAM" id="SignalP"/>
    </source>
</evidence>
<evidence type="ECO:0000313" key="6">
    <source>
        <dbReference type="Proteomes" id="UP001217500"/>
    </source>
</evidence>
<dbReference type="Pfam" id="PF13768">
    <property type="entry name" value="VWA_3"/>
    <property type="match status" value="1"/>
</dbReference>
<dbReference type="NCBIfam" id="TIGR03788">
    <property type="entry name" value="marine_srt_targ"/>
    <property type="match status" value="1"/>
</dbReference>
<protein>
    <submittedName>
        <fullName evidence="5">Marine proteobacterial sortase target protein</fullName>
    </submittedName>
</protein>
<keyword evidence="1" id="KW-1133">Transmembrane helix</keyword>
<dbReference type="Pfam" id="PF08487">
    <property type="entry name" value="VIT"/>
    <property type="match status" value="1"/>
</dbReference>
<feature type="chain" id="PRO_5042082115" evidence="2">
    <location>
        <begin position="27"/>
        <end position="663"/>
    </location>
</feature>
<dbReference type="InterPro" id="IPR022440">
    <property type="entry name" value="CHP03788"/>
</dbReference>
<feature type="domain" description="VIT" evidence="4">
    <location>
        <begin position="39"/>
        <end position="167"/>
    </location>
</feature>
<evidence type="ECO:0000259" key="4">
    <source>
        <dbReference type="PROSITE" id="PS51468"/>
    </source>
</evidence>
<gene>
    <name evidence="5" type="ORF">PH603_01565</name>
</gene>
<dbReference type="InterPro" id="IPR036465">
    <property type="entry name" value="vWFA_dom_sf"/>
</dbReference>
<evidence type="ECO:0000256" key="1">
    <source>
        <dbReference type="SAM" id="Phobius"/>
    </source>
</evidence>
<evidence type="ECO:0000313" key="5">
    <source>
        <dbReference type="EMBL" id="WCL54445.1"/>
    </source>
</evidence>
<dbReference type="InterPro" id="IPR013694">
    <property type="entry name" value="VIT"/>
</dbReference>
<keyword evidence="1" id="KW-0812">Transmembrane</keyword>
<feature type="transmembrane region" description="Helical" evidence="1">
    <location>
        <begin position="639"/>
        <end position="658"/>
    </location>
</feature>
<dbReference type="SMART" id="SM00609">
    <property type="entry name" value="VIT"/>
    <property type="match status" value="1"/>
</dbReference>
<feature type="signal peptide" evidence="2">
    <location>
        <begin position="1"/>
        <end position="26"/>
    </location>
</feature>
<keyword evidence="2" id="KW-0732">Signal</keyword>
<dbReference type="PANTHER" id="PTHR45737:SF6">
    <property type="entry name" value="VON WILLEBRAND FACTOR A DOMAIN-CONTAINING PROTEIN 5A"/>
    <property type="match status" value="1"/>
</dbReference>
<keyword evidence="6" id="KW-1185">Reference proteome</keyword>
<dbReference type="Gene3D" id="3.40.50.410">
    <property type="entry name" value="von Willebrand factor, type A domain"/>
    <property type="match status" value="1"/>
</dbReference>
<proteinExistence type="predicted"/>
<dbReference type="KEGG" id="gso:PH603_01565"/>
<organism evidence="5 6">
    <name type="scientific">Gimibacter soli</name>
    <dbReference type="NCBI Taxonomy" id="3024400"/>
    <lineage>
        <taxon>Bacteria</taxon>
        <taxon>Pseudomonadati</taxon>
        <taxon>Pseudomonadota</taxon>
        <taxon>Alphaproteobacteria</taxon>
        <taxon>Kordiimonadales</taxon>
        <taxon>Temperatibacteraceae</taxon>
        <taxon>Gimibacter</taxon>
    </lineage>
</organism>
<dbReference type="Proteomes" id="UP001217500">
    <property type="component" value="Chromosome"/>
</dbReference>